<dbReference type="EMBL" id="JAVEPI010000002">
    <property type="protein sequence ID" value="KAK1443228.1"/>
    <property type="molecule type" value="Genomic_DNA"/>
</dbReference>
<dbReference type="Proteomes" id="UP001230268">
    <property type="component" value="Unassembled WGS sequence"/>
</dbReference>
<dbReference type="InterPro" id="IPR023214">
    <property type="entry name" value="HAD_sf"/>
</dbReference>
<dbReference type="SUPFAM" id="SSF56784">
    <property type="entry name" value="HAD-like"/>
    <property type="match status" value="1"/>
</dbReference>
<sequence>MNAIMKASLPVQPPKHFAVDIDGTFLSFDDANFSKNKKAFEQALKAGYNVFFCTGRPYMSSVSILDDEFVKSTGYKGYPGVYHNGGVVYDGKGNLLRLSCFDSDFLSRLCDCLTTQHLEKYVVFCDMLDTYMLCEDSSLVKPLLEDIDVFSLPTVVDRASLLRMKISLLIVYERSILTEQTNLNSEEYVLKEGALGSWDVTPYGVNKAQGLQVLLDSYGCSEESCAFIGNGTNDIEAMDLSDVSFAVDNASEHVKSHATYTLPENSDQGAFYKAIEMVYGIKSD</sequence>
<name>A0AAD8LPD2_BABGI</name>
<organism evidence="1 2">
    <name type="scientific">Babesia gibsoni</name>
    <dbReference type="NCBI Taxonomy" id="33632"/>
    <lineage>
        <taxon>Eukaryota</taxon>
        <taxon>Sar</taxon>
        <taxon>Alveolata</taxon>
        <taxon>Apicomplexa</taxon>
        <taxon>Aconoidasida</taxon>
        <taxon>Piroplasmida</taxon>
        <taxon>Babesiidae</taxon>
        <taxon>Babesia</taxon>
    </lineage>
</organism>
<evidence type="ECO:0000313" key="1">
    <source>
        <dbReference type="EMBL" id="KAK1443228.1"/>
    </source>
</evidence>
<protein>
    <submittedName>
        <fullName evidence="1">HAD like protein</fullName>
    </submittedName>
</protein>
<dbReference type="PANTHER" id="PTHR10000:SF8">
    <property type="entry name" value="HAD SUPERFAMILY HYDROLASE-LIKE, TYPE 3"/>
    <property type="match status" value="1"/>
</dbReference>
<dbReference type="GO" id="GO:0016791">
    <property type="term" value="F:phosphatase activity"/>
    <property type="evidence" value="ECO:0007669"/>
    <property type="project" value="TreeGrafter"/>
</dbReference>
<dbReference type="Gene3D" id="3.40.50.1000">
    <property type="entry name" value="HAD superfamily/HAD-like"/>
    <property type="match status" value="1"/>
</dbReference>
<dbReference type="AlphaFoldDB" id="A0AAD8LPD2"/>
<gene>
    <name evidence="1" type="ORF">BgAZ_201040</name>
</gene>
<comment type="caution">
    <text evidence="1">The sequence shown here is derived from an EMBL/GenBank/DDBJ whole genome shotgun (WGS) entry which is preliminary data.</text>
</comment>
<evidence type="ECO:0000313" key="2">
    <source>
        <dbReference type="Proteomes" id="UP001230268"/>
    </source>
</evidence>
<dbReference type="Gene3D" id="3.30.1240.10">
    <property type="match status" value="1"/>
</dbReference>
<dbReference type="PANTHER" id="PTHR10000">
    <property type="entry name" value="PHOSPHOSERINE PHOSPHATASE"/>
    <property type="match status" value="1"/>
</dbReference>
<dbReference type="InterPro" id="IPR036412">
    <property type="entry name" value="HAD-like_sf"/>
</dbReference>
<dbReference type="GO" id="GO:0005829">
    <property type="term" value="C:cytosol"/>
    <property type="evidence" value="ECO:0007669"/>
    <property type="project" value="TreeGrafter"/>
</dbReference>
<accession>A0AAD8LPD2</accession>
<proteinExistence type="predicted"/>
<dbReference type="Pfam" id="PF08282">
    <property type="entry name" value="Hydrolase_3"/>
    <property type="match status" value="1"/>
</dbReference>
<reference evidence="1" key="1">
    <citation type="submission" date="2023-08" db="EMBL/GenBank/DDBJ databases">
        <title>Draft sequence of the Babesia gibsoni genome.</title>
        <authorList>
            <person name="Yamagishi J.Y."/>
            <person name="Xuan X.X."/>
        </authorList>
    </citation>
    <scope>NUCLEOTIDE SEQUENCE</scope>
    <source>
        <strain evidence="1">Azabu</strain>
    </source>
</reference>
<dbReference type="GO" id="GO:0000287">
    <property type="term" value="F:magnesium ion binding"/>
    <property type="evidence" value="ECO:0007669"/>
    <property type="project" value="TreeGrafter"/>
</dbReference>
<keyword evidence="2" id="KW-1185">Reference proteome</keyword>